<keyword evidence="1" id="KW-0812">Transmembrane</keyword>
<dbReference type="CDD" id="cd09084">
    <property type="entry name" value="EEP-2"/>
    <property type="match status" value="1"/>
</dbReference>
<dbReference type="PANTHER" id="PTHR14859:SF1">
    <property type="entry name" value="PGAP2-INTERACTING PROTEIN"/>
    <property type="match status" value="1"/>
</dbReference>
<evidence type="ECO:0000313" key="3">
    <source>
        <dbReference type="EMBL" id="ABC77347.1"/>
    </source>
</evidence>
<dbReference type="InterPro" id="IPR005135">
    <property type="entry name" value="Endo/exonuclease/phosphatase"/>
</dbReference>
<dbReference type="eggNOG" id="COG3021">
    <property type="taxonomic scope" value="Bacteria"/>
</dbReference>
<dbReference type="EMBL" id="CP000252">
    <property type="protein sequence ID" value="ABC77347.1"/>
    <property type="molecule type" value="Genomic_DNA"/>
</dbReference>
<gene>
    <name evidence="3" type="ORF">SYN_02542</name>
</gene>
<dbReference type="GO" id="GO:0003824">
    <property type="term" value="F:catalytic activity"/>
    <property type="evidence" value="ECO:0007669"/>
    <property type="project" value="InterPro"/>
</dbReference>
<feature type="domain" description="Endonuclease/exonuclease/phosphatase" evidence="2">
    <location>
        <begin position="101"/>
        <end position="334"/>
    </location>
</feature>
<sequence length="346" mass="39750">MKAAVWLRFLACIYVMALVSISILNWKGPERFWLGAVNLYMPQVMWAVPGMFLTVFMFKADRCWAWLPLLCLLWVLGPVMGYCWSMNQPEPAPGSLNIRVMTWNIKYDRRKAARFIREIDRCKPDVLLFQDAWNSMRGPLGKHMPPDWHVLTRGQYVIASRYPLSEAEVHELPFSGKRKESFLRCRMTVGSTAISLYNVHFKTPRNSFYTLSKAKSRPWDLPEFIRSFDNNMKIRIAQAATIREYLIAERGPVILSGDLNAPDASLVCSTLRGAGLRDAFAEGGRGYGHTYGHFLLKNRLPWLRFSWMRIDHIMSNAQLKTRNCRVGTGKASDHRPVIADMVIKAT</sequence>
<dbReference type="PANTHER" id="PTHR14859">
    <property type="entry name" value="CALCOFLUOR WHITE HYPERSENSITIVE PROTEIN PRECURSOR"/>
    <property type="match status" value="1"/>
</dbReference>
<evidence type="ECO:0000256" key="1">
    <source>
        <dbReference type="SAM" id="Phobius"/>
    </source>
</evidence>
<keyword evidence="1" id="KW-1133">Transmembrane helix</keyword>
<name>Q2LTD7_SYNAS</name>
<keyword evidence="1" id="KW-0472">Membrane</keyword>
<keyword evidence="4" id="KW-1185">Reference proteome</keyword>
<accession>Q2LTD7</accession>
<reference evidence="3 4" key="1">
    <citation type="journal article" date="2007" name="Proc. Natl. Acad. Sci. U.S.A.">
        <title>The genome of Syntrophus aciditrophicus: life at the thermodynamic limit of microbial growth.</title>
        <authorList>
            <person name="McInerney M.J."/>
            <person name="Rohlin L."/>
            <person name="Mouttaki H."/>
            <person name="Kim U."/>
            <person name="Krupp R.S."/>
            <person name="Rios-Hernandez L."/>
            <person name="Sieber J."/>
            <person name="Struchtemeyer C.G."/>
            <person name="Bhattacharyya A."/>
            <person name="Campbell J.W."/>
            <person name="Gunsalus R.P."/>
        </authorList>
    </citation>
    <scope>NUCLEOTIDE SEQUENCE [LARGE SCALE GENOMIC DNA]</scope>
    <source>
        <strain evidence="3 4">SB</strain>
    </source>
</reference>
<dbReference type="GO" id="GO:0016020">
    <property type="term" value="C:membrane"/>
    <property type="evidence" value="ECO:0007669"/>
    <property type="project" value="GOC"/>
</dbReference>
<feature type="transmembrane region" description="Helical" evidence="1">
    <location>
        <begin position="6"/>
        <end position="26"/>
    </location>
</feature>
<proteinExistence type="predicted"/>
<dbReference type="Proteomes" id="UP000001933">
    <property type="component" value="Chromosome"/>
</dbReference>
<feature type="transmembrane region" description="Helical" evidence="1">
    <location>
        <begin position="64"/>
        <end position="84"/>
    </location>
</feature>
<dbReference type="HOGENOM" id="CLU_069581_0_0_7"/>
<dbReference type="InterPro" id="IPR051916">
    <property type="entry name" value="GPI-anchor_lipid_remodeler"/>
</dbReference>
<dbReference type="Pfam" id="PF03372">
    <property type="entry name" value="Exo_endo_phos"/>
    <property type="match status" value="1"/>
</dbReference>
<dbReference type="AlphaFoldDB" id="Q2LTD7"/>
<dbReference type="KEGG" id="sat:SYN_02542"/>
<protein>
    <submittedName>
        <fullName evidence="3">Hypothetical membrane protein</fullName>
    </submittedName>
</protein>
<dbReference type="SUPFAM" id="SSF56219">
    <property type="entry name" value="DNase I-like"/>
    <property type="match status" value="1"/>
</dbReference>
<dbReference type="InterPro" id="IPR036691">
    <property type="entry name" value="Endo/exonu/phosph_ase_sf"/>
</dbReference>
<evidence type="ECO:0000313" key="4">
    <source>
        <dbReference type="Proteomes" id="UP000001933"/>
    </source>
</evidence>
<evidence type="ECO:0000259" key="2">
    <source>
        <dbReference type="Pfam" id="PF03372"/>
    </source>
</evidence>
<organism evidence="3 4">
    <name type="scientific">Syntrophus aciditrophicus (strain SB)</name>
    <dbReference type="NCBI Taxonomy" id="56780"/>
    <lineage>
        <taxon>Bacteria</taxon>
        <taxon>Pseudomonadati</taxon>
        <taxon>Thermodesulfobacteriota</taxon>
        <taxon>Syntrophia</taxon>
        <taxon>Syntrophales</taxon>
        <taxon>Syntrophaceae</taxon>
        <taxon>Syntrophus</taxon>
    </lineage>
</organism>
<dbReference type="GO" id="GO:0006506">
    <property type="term" value="P:GPI anchor biosynthetic process"/>
    <property type="evidence" value="ECO:0007669"/>
    <property type="project" value="TreeGrafter"/>
</dbReference>
<dbReference type="Gene3D" id="3.60.10.10">
    <property type="entry name" value="Endonuclease/exonuclease/phosphatase"/>
    <property type="match status" value="1"/>
</dbReference>
<feature type="transmembrane region" description="Helical" evidence="1">
    <location>
        <begin position="38"/>
        <end position="58"/>
    </location>
</feature>
<dbReference type="InParanoid" id="Q2LTD7"/>
<dbReference type="RefSeq" id="WP_011417369.1">
    <property type="nucleotide sequence ID" value="NC_007759.1"/>
</dbReference>
<dbReference type="STRING" id="56780.SYN_02542"/>